<dbReference type="HOGENOM" id="CLU_1219656_0_0_1"/>
<dbReference type="Proteomes" id="UP000027920">
    <property type="component" value="Unassembled WGS sequence"/>
</dbReference>
<proteinExistence type="predicted"/>
<organism evidence="2 3">
    <name type="scientific">Exophiala aquamarina CBS 119918</name>
    <dbReference type="NCBI Taxonomy" id="1182545"/>
    <lineage>
        <taxon>Eukaryota</taxon>
        <taxon>Fungi</taxon>
        <taxon>Dikarya</taxon>
        <taxon>Ascomycota</taxon>
        <taxon>Pezizomycotina</taxon>
        <taxon>Eurotiomycetes</taxon>
        <taxon>Chaetothyriomycetidae</taxon>
        <taxon>Chaetothyriales</taxon>
        <taxon>Herpotrichiellaceae</taxon>
        <taxon>Exophiala</taxon>
    </lineage>
</organism>
<keyword evidence="1" id="KW-0732">Signal</keyword>
<dbReference type="Pfam" id="PF11937">
    <property type="entry name" value="DUF3455"/>
    <property type="match status" value="1"/>
</dbReference>
<dbReference type="EMBL" id="AMGV01000001">
    <property type="protein sequence ID" value="KEF62790.1"/>
    <property type="molecule type" value="Genomic_DNA"/>
</dbReference>
<gene>
    <name evidence="2" type="ORF">A1O9_00763</name>
</gene>
<dbReference type="VEuPathDB" id="FungiDB:A1O9_00763"/>
<evidence type="ECO:0000256" key="1">
    <source>
        <dbReference type="SAM" id="SignalP"/>
    </source>
</evidence>
<dbReference type="RefSeq" id="XP_013265380.1">
    <property type="nucleotide sequence ID" value="XM_013409926.1"/>
</dbReference>
<dbReference type="OrthoDB" id="1859733at2759"/>
<accession>A0A072Q4I2</accession>
<evidence type="ECO:0000313" key="2">
    <source>
        <dbReference type="EMBL" id="KEF62790.1"/>
    </source>
</evidence>
<reference evidence="2 3" key="1">
    <citation type="submission" date="2013-03" db="EMBL/GenBank/DDBJ databases">
        <title>The Genome Sequence of Exophiala aquamarina CBS 119918.</title>
        <authorList>
            <consortium name="The Broad Institute Genomics Platform"/>
            <person name="Cuomo C."/>
            <person name="de Hoog S."/>
            <person name="Gorbushina A."/>
            <person name="Walker B."/>
            <person name="Young S.K."/>
            <person name="Zeng Q."/>
            <person name="Gargeya S."/>
            <person name="Fitzgerald M."/>
            <person name="Haas B."/>
            <person name="Abouelleil A."/>
            <person name="Allen A.W."/>
            <person name="Alvarado L."/>
            <person name="Arachchi H.M."/>
            <person name="Berlin A.M."/>
            <person name="Chapman S.B."/>
            <person name="Gainer-Dewar J."/>
            <person name="Goldberg J."/>
            <person name="Griggs A."/>
            <person name="Gujja S."/>
            <person name="Hansen M."/>
            <person name="Howarth C."/>
            <person name="Imamovic A."/>
            <person name="Ireland A."/>
            <person name="Larimer J."/>
            <person name="McCowan C."/>
            <person name="Murphy C."/>
            <person name="Pearson M."/>
            <person name="Poon T.W."/>
            <person name="Priest M."/>
            <person name="Roberts A."/>
            <person name="Saif S."/>
            <person name="Shea T."/>
            <person name="Sisk P."/>
            <person name="Sykes S."/>
            <person name="Wortman J."/>
            <person name="Nusbaum C."/>
            <person name="Birren B."/>
        </authorList>
    </citation>
    <scope>NUCLEOTIDE SEQUENCE [LARGE SCALE GENOMIC DNA]</scope>
    <source>
        <strain evidence="2 3">CBS 119918</strain>
    </source>
</reference>
<feature type="signal peptide" evidence="1">
    <location>
        <begin position="1"/>
        <end position="25"/>
    </location>
</feature>
<dbReference type="GeneID" id="25275714"/>
<keyword evidence="3" id="KW-1185">Reference proteome</keyword>
<protein>
    <submittedName>
        <fullName evidence="2">Uncharacterized protein</fullName>
    </submittedName>
</protein>
<name>A0A072Q4I2_9EURO</name>
<dbReference type="AlphaFoldDB" id="A0A072Q4I2"/>
<sequence>MVAIPCHFWWLLVSLLLGCFGEAASLRTLERREDLKDVPPASASGWTVPLRGSSTCGPTGFCSDSLTPPPSNKPLSYLALAVGIYAFTCDGQGPSEDPMYQSQSTQLYNAAPLVPKIPDEETFHSLVPQLHQFDYMELKNSTLECMGTIGTINDTAIITLFEIATFEAHAYETVLPPEDEISNGRWAHSRSPGKSWDIYRVEMAGGTPPTCGDAAEMVEVRYAAEYWFYHSEGEDLWTDIDDQNSEDAQGASRNTKLMI</sequence>
<dbReference type="InterPro" id="IPR021851">
    <property type="entry name" value="DUF3455"/>
</dbReference>
<comment type="caution">
    <text evidence="2">The sequence shown here is derived from an EMBL/GenBank/DDBJ whole genome shotgun (WGS) entry which is preliminary data.</text>
</comment>
<evidence type="ECO:0000313" key="3">
    <source>
        <dbReference type="Proteomes" id="UP000027920"/>
    </source>
</evidence>
<feature type="chain" id="PRO_5001682037" evidence="1">
    <location>
        <begin position="26"/>
        <end position="259"/>
    </location>
</feature>